<dbReference type="Gene3D" id="3.40.50.10190">
    <property type="entry name" value="BRCT domain"/>
    <property type="match status" value="1"/>
</dbReference>
<dbReference type="InterPro" id="IPR001357">
    <property type="entry name" value="BRCT_dom"/>
</dbReference>
<dbReference type="OrthoDB" id="2530404at2759"/>
<feature type="domain" description="BRCT" evidence="2">
    <location>
        <begin position="32"/>
        <end position="146"/>
    </location>
</feature>
<evidence type="ECO:0000259" key="2">
    <source>
        <dbReference type="PROSITE" id="PS50172"/>
    </source>
</evidence>
<keyword evidence="4" id="KW-1185">Reference proteome</keyword>
<dbReference type="PROSITE" id="PS50172">
    <property type="entry name" value="BRCT"/>
    <property type="match status" value="1"/>
</dbReference>
<dbReference type="Proteomes" id="UP000777482">
    <property type="component" value="Unassembled WGS sequence"/>
</dbReference>
<dbReference type="AlphaFoldDB" id="A0A9P6VWP3"/>
<gene>
    <name evidence="3" type="ORF">C6P46_006636</name>
</gene>
<proteinExistence type="predicted"/>
<feature type="compositionally biased region" description="Basic and acidic residues" evidence="1">
    <location>
        <begin position="250"/>
        <end position="259"/>
    </location>
</feature>
<feature type="region of interest" description="Disordered" evidence="1">
    <location>
        <begin position="149"/>
        <end position="224"/>
    </location>
</feature>
<comment type="caution">
    <text evidence="3">The sequence shown here is derived from an EMBL/GenBank/DDBJ whole genome shotgun (WGS) entry which is preliminary data.</text>
</comment>
<feature type="compositionally biased region" description="Basic and acidic residues" evidence="1">
    <location>
        <begin position="149"/>
        <end position="162"/>
    </location>
</feature>
<accession>A0A9P6VWP3</accession>
<feature type="region of interest" description="Disordered" evidence="1">
    <location>
        <begin position="240"/>
        <end position="259"/>
    </location>
</feature>
<dbReference type="SUPFAM" id="SSF52113">
    <property type="entry name" value="BRCT domain"/>
    <property type="match status" value="1"/>
</dbReference>
<feature type="region of interest" description="Disordered" evidence="1">
    <location>
        <begin position="1"/>
        <end position="36"/>
    </location>
</feature>
<evidence type="ECO:0000256" key="1">
    <source>
        <dbReference type="SAM" id="MobiDB-lite"/>
    </source>
</evidence>
<evidence type="ECO:0000313" key="4">
    <source>
        <dbReference type="Proteomes" id="UP000777482"/>
    </source>
</evidence>
<name>A0A9P6VWP3_RHOMI</name>
<dbReference type="Pfam" id="PF00533">
    <property type="entry name" value="BRCT"/>
    <property type="match status" value="1"/>
</dbReference>
<protein>
    <recommendedName>
        <fullName evidence="2">BRCT domain-containing protein</fullName>
    </recommendedName>
</protein>
<feature type="compositionally biased region" description="Acidic residues" evidence="1">
    <location>
        <begin position="11"/>
        <end position="26"/>
    </location>
</feature>
<sequence length="259" mass="28493">MPTATKRLMLDSDDELNTDGDDDSDATAEPSSRPQPFAGIMFYVHGEWAGWTRSKVQRAIERHGGKISKTPAFDKNVITHLILGGQLWSRQGTGLPDKTVQAVVAANEANQTAEDPDHKRIWLLPLEWLEGSIAAGVKLPEAAYDFERQQDQEERQFAREQQEELQQISSRSRSPRKMRKKNDGTAEVTSDLGGCDAPDKADAASGPSEESPEEDRDDIEGLARDIALQVANDFEKLEIAGGGGAAGKQPVDENRQREV</sequence>
<organism evidence="3 4">
    <name type="scientific">Rhodotorula mucilaginosa</name>
    <name type="common">Yeast</name>
    <name type="synonym">Rhodotorula rubra</name>
    <dbReference type="NCBI Taxonomy" id="5537"/>
    <lineage>
        <taxon>Eukaryota</taxon>
        <taxon>Fungi</taxon>
        <taxon>Dikarya</taxon>
        <taxon>Basidiomycota</taxon>
        <taxon>Pucciniomycotina</taxon>
        <taxon>Microbotryomycetes</taxon>
        <taxon>Sporidiobolales</taxon>
        <taxon>Sporidiobolaceae</taxon>
        <taxon>Rhodotorula</taxon>
    </lineage>
</organism>
<evidence type="ECO:0000313" key="3">
    <source>
        <dbReference type="EMBL" id="KAG0657139.1"/>
    </source>
</evidence>
<feature type="compositionally biased region" description="Acidic residues" evidence="1">
    <location>
        <begin position="210"/>
        <end position="220"/>
    </location>
</feature>
<dbReference type="EMBL" id="PUHQ01000085">
    <property type="protein sequence ID" value="KAG0657139.1"/>
    <property type="molecule type" value="Genomic_DNA"/>
</dbReference>
<reference evidence="3 4" key="1">
    <citation type="submission" date="2020-11" db="EMBL/GenBank/DDBJ databases">
        <title>Kefir isolates.</title>
        <authorList>
            <person name="Marcisauskas S."/>
            <person name="Kim Y."/>
            <person name="Blasche S."/>
        </authorList>
    </citation>
    <scope>NUCLEOTIDE SEQUENCE [LARGE SCALE GENOMIC DNA]</scope>
    <source>
        <strain evidence="3 4">KR</strain>
    </source>
</reference>
<dbReference type="InterPro" id="IPR036420">
    <property type="entry name" value="BRCT_dom_sf"/>
</dbReference>